<dbReference type="CDD" id="cd03349">
    <property type="entry name" value="LbH_XAT"/>
    <property type="match status" value="1"/>
</dbReference>
<dbReference type="PANTHER" id="PTHR23416:SF78">
    <property type="entry name" value="LIPOPOLYSACCHARIDE BIOSYNTHESIS O-ACETYL TRANSFERASE WBBJ-RELATED"/>
    <property type="match status" value="1"/>
</dbReference>
<accession>A0A255YHP0</accession>
<organism evidence="1 2">
    <name type="scientific">Sandarakinorhabdus cyanobacteriorum</name>
    <dbReference type="NCBI Taxonomy" id="1981098"/>
    <lineage>
        <taxon>Bacteria</taxon>
        <taxon>Pseudomonadati</taxon>
        <taxon>Pseudomonadota</taxon>
        <taxon>Alphaproteobacteria</taxon>
        <taxon>Sphingomonadales</taxon>
        <taxon>Sphingosinicellaceae</taxon>
        <taxon>Sandarakinorhabdus</taxon>
    </lineage>
</organism>
<dbReference type="RefSeq" id="WP_094473727.1">
    <property type="nucleotide sequence ID" value="NZ_NOXT01000108.1"/>
</dbReference>
<dbReference type="PANTHER" id="PTHR23416">
    <property type="entry name" value="SIALIC ACID SYNTHASE-RELATED"/>
    <property type="match status" value="1"/>
</dbReference>
<dbReference type="GO" id="GO:0016740">
    <property type="term" value="F:transferase activity"/>
    <property type="evidence" value="ECO:0007669"/>
    <property type="project" value="UniProtKB-KW"/>
</dbReference>
<protein>
    <submittedName>
        <fullName evidence="1">Chloramphenicol acetyltransferase</fullName>
    </submittedName>
</protein>
<gene>
    <name evidence="1" type="ORF">CHU93_08695</name>
</gene>
<dbReference type="Gene3D" id="2.160.10.10">
    <property type="entry name" value="Hexapeptide repeat proteins"/>
    <property type="match status" value="1"/>
</dbReference>
<comment type="caution">
    <text evidence="1">The sequence shown here is derived from an EMBL/GenBank/DDBJ whole genome shotgun (WGS) entry which is preliminary data.</text>
</comment>
<dbReference type="InterPro" id="IPR011004">
    <property type="entry name" value="Trimer_LpxA-like_sf"/>
</dbReference>
<dbReference type="AlphaFoldDB" id="A0A255YHP0"/>
<keyword evidence="1" id="KW-0808">Transferase</keyword>
<reference evidence="1 2" key="1">
    <citation type="submission" date="2017-07" db="EMBL/GenBank/DDBJ databases">
        <title>Sandarakinorhabdus cyanobacteriorum sp. nov., a novel bacterium isolated from cyanobacterial aggregates in a eutrophic lake.</title>
        <authorList>
            <person name="Cai H."/>
        </authorList>
    </citation>
    <scope>NUCLEOTIDE SEQUENCE [LARGE SCALE GENOMIC DNA]</scope>
    <source>
        <strain evidence="1 2">TH057</strain>
    </source>
</reference>
<dbReference type="InterPro" id="IPR051159">
    <property type="entry name" value="Hexapeptide_acetyltransf"/>
</dbReference>
<dbReference type="SUPFAM" id="SSF51161">
    <property type="entry name" value="Trimeric LpxA-like enzymes"/>
    <property type="match status" value="1"/>
</dbReference>
<name>A0A255YHP0_9SPHN</name>
<dbReference type="Proteomes" id="UP000216991">
    <property type="component" value="Unassembled WGS sequence"/>
</dbReference>
<keyword evidence="2" id="KW-1185">Reference proteome</keyword>
<dbReference type="OrthoDB" id="9815592at2"/>
<evidence type="ECO:0000313" key="2">
    <source>
        <dbReference type="Proteomes" id="UP000216991"/>
    </source>
</evidence>
<dbReference type="EMBL" id="NOXT01000108">
    <property type="protein sequence ID" value="OYQ28792.1"/>
    <property type="molecule type" value="Genomic_DNA"/>
</dbReference>
<evidence type="ECO:0000313" key="1">
    <source>
        <dbReference type="EMBL" id="OYQ28792.1"/>
    </source>
</evidence>
<proteinExistence type="predicted"/>
<sequence>MAFAVGDKLKLIWLRRNEYESTALRDWFSRRWKIEVGLYSYGCFDPWRISAHTRIGRYCSFARSARVIDQNHPLDALTTHPYLYERRFGVVAENLPEPPWLQVEDDVWVGHNATILPGCKFIGRGAVIAAGAIINQDIPRYAIAAGMPGRVLRQRFDAETIAAIEASQWWLLDKLALRDLIRQHPAAVFHPDPRNLAAIGPTA</sequence>